<dbReference type="Gene3D" id="3.40.640.10">
    <property type="entry name" value="Type I PLP-dependent aspartate aminotransferase-like (Major domain)"/>
    <property type="match status" value="1"/>
</dbReference>
<dbReference type="InterPro" id="IPR027619">
    <property type="entry name" value="C-S_lyase_PatB-like"/>
</dbReference>
<keyword evidence="4 7" id="KW-0456">Lyase</keyword>
<dbReference type="SUPFAM" id="SSF53383">
    <property type="entry name" value="PLP-dependent transferases"/>
    <property type="match status" value="1"/>
</dbReference>
<keyword evidence="3" id="KW-0663">Pyridoxal phosphate</keyword>
<dbReference type="Gene3D" id="3.90.1150.10">
    <property type="entry name" value="Aspartate Aminotransferase, domain 1"/>
    <property type="match status" value="1"/>
</dbReference>
<comment type="cofactor">
    <cofactor evidence="1">
        <name>pyridoxal 5'-phosphate</name>
        <dbReference type="ChEBI" id="CHEBI:597326"/>
    </cofactor>
</comment>
<dbReference type="RefSeq" id="WP_369790825.1">
    <property type="nucleotide sequence ID" value="NZ_CP165628.1"/>
</dbReference>
<dbReference type="InterPro" id="IPR051798">
    <property type="entry name" value="Class-II_PLP-Dep_Aminotrans"/>
</dbReference>
<reference evidence="7" key="1">
    <citation type="submission" date="2024-07" db="EMBL/GenBank/DDBJ databases">
        <authorList>
            <person name="Biller S.J."/>
        </authorList>
    </citation>
    <scope>NUCLEOTIDE SEQUENCE</scope>
    <source>
        <strain evidence="7">WC2420</strain>
    </source>
</reference>
<dbReference type="GO" id="GO:0030170">
    <property type="term" value="F:pyridoxal phosphate binding"/>
    <property type="evidence" value="ECO:0007669"/>
    <property type="project" value="InterPro"/>
</dbReference>
<evidence type="ECO:0000256" key="1">
    <source>
        <dbReference type="ARBA" id="ARBA00001933"/>
    </source>
</evidence>
<dbReference type="PANTHER" id="PTHR43525">
    <property type="entry name" value="PROTEIN MALY"/>
    <property type="match status" value="1"/>
</dbReference>
<sequence length="395" mass="44892">MTTTTKKFDFKTIIDRRTQRSTKWLEVAELADSPLGPIIPLWIADMDFKSPPAVIEALQRAVEHGIFGYCEWPLDFFEVFCQWQATRHNWAIDPQWVLPCESVISSMELIIRAHSQPEDEVIIFSPGFGTFNRIINHTGRRIVDVPLVENECTYSLDIALLEGSITPRSRIIILCNPHNPIGKVWRKTELRQIAELCKRHNLLLLSDDVHQDLIIGEEPYTPIASLDPQYADFTITFTSPCKPFNLSGLPITQLVIKNDALRQTLSHELEELSVHKPNMLGMIACDAAYRHGGPWLDALLETLRANYTLLEEGLKKIPNLTLFRTEGSYLAWIDFRKSGLSHSELQNILIKKADLLPNSGLKFGINGEGFMRLNFALPRSELINVIERLGSCFSD</sequence>
<evidence type="ECO:0000313" key="7">
    <source>
        <dbReference type="EMBL" id="XDU74717.1"/>
    </source>
</evidence>
<dbReference type="NCBIfam" id="TIGR04350">
    <property type="entry name" value="C_S_lyase_PatB"/>
    <property type="match status" value="1"/>
</dbReference>
<protein>
    <recommendedName>
        <fullName evidence="2">cysteine-S-conjugate beta-lyase</fullName>
        <ecNumber evidence="2">4.4.1.13</ecNumber>
    </recommendedName>
</protein>
<dbReference type="AlphaFoldDB" id="A0AB39VX53"/>
<evidence type="ECO:0000256" key="3">
    <source>
        <dbReference type="ARBA" id="ARBA00022898"/>
    </source>
</evidence>
<feature type="domain" description="Aminotransferase class I/classII large" evidence="6">
    <location>
        <begin position="39"/>
        <end position="389"/>
    </location>
</feature>
<dbReference type="GO" id="GO:0047804">
    <property type="term" value="F:cysteine-S-conjugate beta-lyase activity"/>
    <property type="evidence" value="ECO:0007669"/>
    <property type="project" value="UniProtKB-EC"/>
</dbReference>
<dbReference type="InterPro" id="IPR004839">
    <property type="entry name" value="Aminotransferase_I/II_large"/>
</dbReference>
<dbReference type="EC" id="4.4.1.13" evidence="2"/>
<evidence type="ECO:0000259" key="6">
    <source>
        <dbReference type="Pfam" id="PF00155"/>
    </source>
</evidence>
<dbReference type="CDD" id="cd00609">
    <property type="entry name" value="AAT_like"/>
    <property type="match status" value="1"/>
</dbReference>
<gene>
    <name evidence="7" type="ORF">AB3G37_11810</name>
</gene>
<dbReference type="InterPro" id="IPR015421">
    <property type="entry name" value="PyrdxlP-dep_Trfase_major"/>
</dbReference>
<dbReference type="InterPro" id="IPR015422">
    <property type="entry name" value="PyrdxlP-dep_Trfase_small"/>
</dbReference>
<evidence type="ECO:0000256" key="5">
    <source>
        <dbReference type="ARBA" id="ARBA00037974"/>
    </source>
</evidence>
<dbReference type="InterPro" id="IPR015424">
    <property type="entry name" value="PyrdxlP-dep_Trfase"/>
</dbReference>
<evidence type="ECO:0000256" key="2">
    <source>
        <dbReference type="ARBA" id="ARBA00012224"/>
    </source>
</evidence>
<name>A0AB39VX53_9GAMM</name>
<proteinExistence type="inferred from homology"/>
<dbReference type="EMBL" id="CP165628">
    <property type="protein sequence ID" value="XDU74717.1"/>
    <property type="molecule type" value="Genomic_DNA"/>
</dbReference>
<evidence type="ECO:0000256" key="4">
    <source>
        <dbReference type="ARBA" id="ARBA00023239"/>
    </source>
</evidence>
<accession>A0AB39VX53</accession>
<comment type="similarity">
    <text evidence="5">Belongs to the class-II pyridoxal-phosphate-dependent aminotransferase family. MalY/PatB cystathionine beta-lyase subfamily.</text>
</comment>
<dbReference type="PANTHER" id="PTHR43525:SF1">
    <property type="entry name" value="PROTEIN MALY"/>
    <property type="match status" value="1"/>
</dbReference>
<organism evidence="7">
    <name type="scientific">Rouxiella sp. WC2420</name>
    <dbReference type="NCBI Taxonomy" id="3234145"/>
    <lineage>
        <taxon>Bacteria</taxon>
        <taxon>Pseudomonadati</taxon>
        <taxon>Pseudomonadota</taxon>
        <taxon>Gammaproteobacteria</taxon>
        <taxon>Enterobacterales</taxon>
        <taxon>Yersiniaceae</taxon>
        <taxon>Rouxiella</taxon>
    </lineage>
</organism>
<dbReference type="Pfam" id="PF00155">
    <property type="entry name" value="Aminotran_1_2"/>
    <property type="match status" value="1"/>
</dbReference>